<organism evidence="1 2">
    <name type="scientific">Candidatus Ventrousia excrementavium</name>
    <dbReference type="NCBI Taxonomy" id="2840961"/>
    <lineage>
        <taxon>Bacteria</taxon>
        <taxon>Bacillati</taxon>
        <taxon>Bacillota</taxon>
        <taxon>Clostridia</taxon>
        <taxon>Eubacteriales</taxon>
        <taxon>Clostridiaceae</taxon>
        <taxon>Clostridiaceae incertae sedis</taxon>
        <taxon>Candidatus Ventrousia</taxon>
    </lineage>
</organism>
<reference evidence="1" key="1">
    <citation type="submission" date="2020-10" db="EMBL/GenBank/DDBJ databases">
        <authorList>
            <person name="Gilroy R."/>
        </authorList>
    </citation>
    <scope>NUCLEOTIDE SEQUENCE</scope>
    <source>
        <strain evidence="1">CHK191-8634</strain>
    </source>
</reference>
<name>A0A9D1IV49_9CLOT</name>
<evidence type="ECO:0000313" key="2">
    <source>
        <dbReference type="Proteomes" id="UP000824073"/>
    </source>
</evidence>
<protein>
    <submittedName>
        <fullName evidence="1">Uncharacterized protein</fullName>
    </submittedName>
</protein>
<evidence type="ECO:0000313" key="1">
    <source>
        <dbReference type="EMBL" id="HIU43281.1"/>
    </source>
</evidence>
<dbReference type="AlphaFoldDB" id="A0A9D1IV49"/>
<sequence length="157" mass="17325">MSRKSKVLIAAGVLALLAAAKFLPVTIEFFQRRSGPFEESVLQAFGVDVQDIYSVQVLFRGEGEFTAKSPEDYAPVLDYLLSLNVSSVFPQSSVASVVSDQIIFLDFPGGSLSVYLLDDNHFAVWDKDTAGYTVHHAYRSDSAIDADLFREQFNSCL</sequence>
<dbReference type="EMBL" id="DVMR01000033">
    <property type="protein sequence ID" value="HIU43281.1"/>
    <property type="molecule type" value="Genomic_DNA"/>
</dbReference>
<dbReference type="Proteomes" id="UP000824073">
    <property type="component" value="Unassembled WGS sequence"/>
</dbReference>
<comment type="caution">
    <text evidence="1">The sequence shown here is derived from an EMBL/GenBank/DDBJ whole genome shotgun (WGS) entry which is preliminary data.</text>
</comment>
<proteinExistence type="predicted"/>
<gene>
    <name evidence="1" type="ORF">IAB67_03175</name>
</gene>
<reference evidence="1" key="2">
    <citation type="journal article" date="2021" name="PeerJ">
        <title>Extensive microbial diversity within the chicken gut microbiome revealed by metagenomics and culture.</title>
        <authorList>
            <person name="Gilroy R."/>
            <person name="Ravi A."/>
            <person name="Getino M."/>
            <person name="Pursley I."/>
            <person name="Horton D.L."/>
            <person name="Alikhan N.F."/>
            <person name="Baker D."/>
            <person name="Gharbi K."/>
            <person name="Hall N."/>
            <person name="Watson M."/>
            <person name="Adriaenssens E.M."/>
            <person name="Foster-Nyarko E."/>
            <person name="Jarju S."/>
            <person name="Secka A."/>
            <person name="Antonio M."/>
            <person name="Oren A."/>
            <person name="Chaudhuri R.R."/>
            <person name="La Ragione R."/>
            <person name="Hildebrand F."/>
            <person name="Pallen M.J."/>
        </authorList>
    </citation>
    <scope>NUCLEOTIDE SEQUENCE</scope>
    <source>
        <strain evidence="1">CHK191-8634</strain>
    </source>
</reference>
<accession>A0A9D1IV49</accession>